<dbReference type="InterPro" id="IPR015797">
    <property type="entry name" value="NUDIX_hydrolase-like_dom_sf"/>
</dbReference>
<dbReference type="PANTHER" id="PTHR43046:SF16">
    <property type="entry name" value="ADP-RIBOSE PYROPHOSPHATASE YJHB-RELATED"/>
    <property type="match status" value="1"/>
</dbReference>
<dbReference type="Proteomes" id="UP000033375">
    <property type="component" value="Unassembled WGS sequence"/>
</dbReference>
<protein>
    <submittedName>
        <fullName evidence="4">MutT/nudix family protein</fullName>
    </submittedName>
</protein>
<proteinExistence type="predicted"/>
<keyword evidence="2" id="KW-0378">Hydrolase</keyword>
<dbReference type="Pfam" id="PF00293">
    <property type="entry name" value="NUDIX"/>
    <property type="match status" value="1"/>
</dbReference>
<evidence type="ECO:0000313" key="4">
    <source>
        <dbReference type="EMBL" id="KJQ63307.1"/>
    </source>
</evidence>
<comment type="caution">
    <text evidence="4">The sequence shown here is derived from an EMBL/GenBank/DDBJ whole genome shotgun (WGS) entry which is preliminary data.</text>
</comment>
<dbReference type="EMBL" id="JYGN01000007">
    <property type="protein sequence ID" value="KJQ63307.1"/>
    <property type="molecule type" value="Genomic_DNA"/>
</dbReference>
<feature type="domain" description="Nudix hydrolase" evidence="3">
    <location>
        <begin position="9"/>
        <end position="82"/>
    </location>
</feature>
<sequence length="107" mass="12471">MSLIESVLSPKENIVKEVQEETGFNVSVSRLLAIFDTNKFQFQSKQYAKLVFKCQIEDGDFQPNAEIEELAFFDIQSLPELSSKRTTKEQLEILWEIYQGDIEQYLN</sequence>
<evidence type="ECO:0000313" key="5">
    <source>
        <dbReference type="Proteomes" id="UP000033375"/>
    </source>
</evidence>
<evidence type="ECO:0000256" key="2">
    <source>
        <dbReference type="ARBA" id="ARBA00022801"/>
    </source>
</evidence>
<dbReference type="SUPFAM" id="SSF55811">
    <property type="entry name" value="Nudix"/>
    <property type="match status" value="1"/>
</dbReference>
<gene>
    <name evidence="4" type="primary">mutT_3</name>
    <name evidence="4" type="ORF">TZ88_01833</name>
</gene>
<name>A0AB34S6T6_STRGN</name>
<organism evidence="4 5">
    <name type="scientific">Streptococcus gordonii</name>
    <dbReference type="NCBI Taxonomy" id="1302"/>
    <lineage>
        <taxon>Bacteria</taxon>
        <taxon>Bacillati</taxon>
        <taxon>Bacillota</taxon>
        <taxon>Bacilli</taxon>
        <taxon>Lactobacillales</taxon>
        <taxon>Streptococcaceae</taxon>
        <taxon>Streptococcus</taxon>
    </lineage>
</organism>
<reference evidence="4 5" key="1">
    <citation type="submission" date="2015-02" db="EMBL/GenBank/DDBJ databases">
        <title>Evolution of amylase-binding proteins of oral streptococcal species.</title>
        <authorList>
            <person name="Haase E.M."/>
        </authorList>
    </citation>
    <scope>NUCLEOTIDE SEQUENCE [LARGE SCALE GENOMIC DNA]</scope>
    <source>
        <strain evidence="5">UB10712</strain>
    </source>
</reference>
<dbReference type="Gene3D" id="3.90.79.10">
    <property type="entry name" value="Nucleoside Triphosphate Pyrophosphohydrolase"/>
    <property type="match status" value="1"/>
</dbReference>
<dbReference type="PANTHER" id="PTHR43046">
    <property type="entry name" value="GDP-MANNOSE MANNOSYL HYDROLASE"/>
    <property type="match status" value="1"/>
</dbReference>
<evidence type="ECO:0000256" key="1">
    <source>
        <dbReference type="ARBA" id="ARBA00001946"/>
    </source>
</evidence>
<dbReference type="InterPro" id="IPR000086">
    <property type="entry name" value="NUDIX_hydrolase_dom"/>
</dbReference>
<evidence type="ECO:0000259" key="3">
    <source>
        <dbReference type="Pfam" id="PF00293"/>
    </source>
</evidence>
<comment type="cofactor">
    <cofactor evidence="1">
        <name>Mg(2+)</name>
        <dbReference type="ChEBI" id="CHEBI:18420"/>
    </cofactor>
</comment>
<accession>A0AB34S6T6</accession>
<dbReference type="GO" id="GO:0016787">
    <property type="term" value="F:hydrolase activity"/>
    <property type="evidence" value="ECO:0007669"/>
    <property type="project" value="UniProtKB-KW"/>
</dbReference>
<dbReference type="AlphaFoldDB" id="A0AB34S6T6"/>